<dbReference type="PANTHER" id="PTHR22946:SF8">
    <property type="entry name" value="ACETYL XYLAN ESTERASE DOMAIN-CONTAINING PROTEIN"/>
    <property type="match status" value="1"/>
</dbReference>
<dbReference type="GO" id="GO:0016787">
    <property type="term" value="F:hydrolase activity"/>
    <property type="evidence" value="ECO:0007669"/>
    <property type="project" value="UniProtKB-KW"/>
</dbReference>
<evidence type="ECO:0000313" key="2">
    <source>
        <dbReference type="Proteomes" id="UP001597295"/>
    </source>
</evidence>
<evidence type="ECO:0000313" key="1">
    <source>
        <dbReference type="EMBL" id="MFD2263902.1"/>
    </source>
</evidence>
<sequence>MSELRAALKSLLRSWSDERPAPRVLSRREETRGAMAVEHLLLDLGTGEPVPAVLTRPTTPGPHPAVLYCHAHGARYAIGLRELLEGRPSLLSPYGPLLAEMGFVSLCVEMPTFGARQEPAEGPLSKALLWRGETLFGLMLRELAGGVDYLVARPDVDAARIATFGLSMGATQAFWLAALDERIAAAAHLCCYTDLASLVATGAHDLHGHYMTVPGLLALTSTGAIAGLVAPRPQLICIGYDDPLTPRGAVEKALRETGDAYGTSQALVFHGEEGVGHRETEVMRERVIEFLTRLK</sequence>
<dbReference type="SUPFAM" id="SSF53474">
    <property type="entry name" value="alpha/beta-Hydrolases"/>
    <property type="match status" value="1"/>
</dbReference>
<keyword evidence="2" id="KW-1185">Reference proteome</keyword>
<dbReference type="InterPro" id="IPR029058">
    <property type="entry name" value="AB_hydrolase_fold"/>
</dbReference>
<protein>
    <submittedName>
        <fullName evidence="1">Dienelactone hydrolase family protein</fullName>
        <ecNumber evidence="1">3.1.-.-</ecNumber>
    </submittedName>
</protein>
<dbReference type="InterPro" id="IPR050261">
    <property type="entry name" value="FrsA_esterase"/>
</dbReference>
<accession>A0ABW5DSJ8</accession>
<dbReference type="Gene3D" id="3.40.50.1820">
    <property type="entry name" value="alpha/beta hydrolase"/>
    <property type="match status" value="1"/>
</dbReference>
<proteinExistence type="predicted"/>
<organism evidence="1 2">
    <name type="scientific">Lacibacterium aquatile</name>
    <dbReference type="NCBI Taxonomy" id="1168082"/>
    <lineage>
        <taxon>Bacteria</taxon>
        <taxon>Pseudomonadati</taxon>
        <taxon>Pseudomonadota</taxon>
        <taxon>Alphaproteobacteria</taxon>
        <taxon>Rhodospirillales</taxon>
        <taxon>Rhodospirillaceae</taxon>
    </lineage>
</organism>
<dbReference type="PANTHER" id="PTHR22946">
    <property type="entry name" value="DIENELACTONE HYDROLASE DOMAIN-CONTAINING PROTEIN-RELATED"/>
    <property type="match status" value="1"/>
</dbReference>
<reference evidence="2" key="1">
    <citation type="journal article" date="2019" name="Int. J. Syst. Evol. Microbiol.">
        <title>The Global Catalogue of Microorganisms (GCM) 10K type strain sequencing project: providing services to taxonomists for standard genome sequencing and annotation.</title>
        <authorList>
            <consortium name="The Broad Institute Genomics Platform"/>
            <consortium name="The Broad Institute Genome Sequencing Center for Infectious Disease"/>
            <person name="Wu L."/>
            <person name="Ma J."/>
        </authorList>
    </citation>
    <scope>NUCLEOTIDE SEQUENCE [LARGE SCALE GENOMIC DNA]</scope>
    <source>
        <strain evidence="2">CGMCC 1.19062</strain>
    </source>
</reference>
<comment type="caution">
    <text evidence="1">The sequence shown here is derived from an EMBL/GenBank/DDBJ whole genome shotgun (WGS) entry which is preliminary data.</text>
</comment>
<dbReference type="EC" id="3.1.-.-" evidence="1"/>
<keyword evidence="1" id="KW-0378">Hydrolase</keyword>
<dbReference type="RefSeq" id="WP_379876945.1">
    <property type="nucleotide sequence ID" value="NZ_JBHUIP010000012.1"/>
</dbReference>
<gene>
    <name evidence="1" type="ORF">ACFSM5_13450</name>
</gene>
<name>A0ABW5DSJ8_9PROT</name>
<dbReference type="Proteomes" id="UP001597295">
    <property type="component" value="Unassembled WGS sequence"/>
</dbReference>
<dbReference type="EMBL" id="JBHUIP010000012">
    <property type="protein sequence ID" value="MFD2263902.1"/>
    <property type="molecule type" value="Genomic_DNA"/>
</dbReference>